<dbReference type="OrthoDB" id="10428030at2759"/>
<dbReference type="EMBL" id="GG674604">
    <property type="protein sequence ID" value="EER13947.1"/>
    <property type="molecule type" value="Genomic_DNA"/>
</dbReference>
<organism evidence="2">
    <name type="scientific">Perkinsus marinus (strain ATCC 50983 / TXsc)</name>
    <dbReference type="NCBI Taxonomy" id="423536"/>
    <lineage>
        <taxon>Eukaryota</taxon>
        <taxon>Sar</taxon>
        <taxon>Alveolata</taxon>
        <taxon>Perkinsozoa</taxon>
        <taxon>Perkinsea</taxon>
        <taxon>Perkinsida</taxon>
        <taxon>Perkinsidae</taxon>
        <taxon>Perkinsus</taxon>
    </lineage>
</organism>
<evidence type="ECO:0000313" key="1">
    <source>
        <dbReference type="EMBL" id="EER13947.1"/>
    </source>
</evidence>
<dbReference type="InParanoid" id="C5KND2"/>
<sequence length="90" mass="9752">MRQAVAKSFGYKSARGKSLTLAVGDAVLIYRPGKKISPAFRMGRVTALAAGQRSVTVRLMDGSESVQHHYNVVKLLRDPALSQQGGHDEN</sequence>
<evidence type="ECO:0000313" key="2">
    <source>
        <dbReference type="Proteomes" id="UP000007800"/>
    </source>
</evidence>
<accession>C5KND2</accession>
<reference evidence="1 2" key="1">
    <citation type="submission" date="2008-07" db="EMBL/GenBank/DDBJ databases">
        <authorList>
            <person name="El-Sayed N."/>
            <person name="Caler E."/>
            <person name="Inman J."/>
            <person name="Amedeo P."/>
            <person name="Hass B."/>
            <person name="Wortman J."/>
        </authorList>
    </citation>
    <scope>NUCLEOTIDE SEQUENCE [LARGE SCALE GENOMIC DNA]</scope>
    <source>
        <strain evidence="2">ATCC 50983 / TXsc</strain>
    </source>
</reference>
<dbReference type="AlphaFoldDB" id="C5KND2"/>
<keyword evidence="2" id="KW-1185">Reference proteome</keyword>
<evidence type="ECO:0008006" key="3">
    <source>
        <dbReference type="Google" id="ProtNLM"/>
    </source>
</evidence>
<name>C5KND2_PERM5</name>
<proteinExistence type="predicted"/>
<dbReference type="Proteomes" id="UP000007800">
    <property type="component" value="Unassembled WGS sequence"/>
</dbReference>
<dbReference type="GeneID" id="9059804"/>
<dbReference type="RefSeq" id="XP_002782152.1">
    <property type="nucleotide sequence ID" value="XM_002782106.1"/>
</dbReference>
<gene>
    <name evidence="1" type="ORF">Pmar_PMAR022480</name>
</gene>
<protein>
    <recommendedName>
        <fullName evidence="3">DUF5641 domain-containing protein</fullName>
    </recommendedName>
</protein>